<evidence type="ECO:0000313" key="3">
    <source>
        <dbReference type="Proteomes" id="UP001178507"/>
    </source>
</evidence>
<keyword evidence="1" id="KW-0812">Transmembrane</keyword>
<dbReference type="AlphaFoldDB" id="A0AA36HSQ6"/>
<keyword evidence="3" id="KW-1185">Reference proteome</keyword>
<keyword evidence="1" id="KW-0472">Membrane</keyword>
<evidence type="ECO:0000256" key="1">
    <source>
        <dbReference type="SAM" id="Phobius"/>
    </source>
</evidence>
<accession>A0AA36HSQ6</accession>
<keyword evidence="1" id="KW-1133">Transmembrane helix</keyword>
<evidence type="ECO:0000313" key="2">
    <source>
        <dbReference type="EMBL" id="CAJ1373987.1"/>
    </source>
</evidence>
<organism evidence="2 3">
    <name type="scientific">Effrenium voratum</name>
    <dbReference type="NCBI Taxonomy" id="2562239"/>
    <lineage>
        <taxon>Eukaryota</taxon>
        <taxon>Sar</taxon>
        <taxon>Alveolata</taxon>
        <taxon>Dinophyceae</taxon>
        <taxon>Suessiales</taxon>
        <taxon>Symbiodiniaceae</taxon>
        <taxon>Effrenium</taxon>
    </lineage>
</organism>
<protein>
    <submittedName>
        <fullName evidence="2">Uncharacterized protein</fullName>
    </submittedName>
</protein>
<dbReference type="EMBL" id="CAUJNA010000225">
    <property type="protein sequence ID" value="CAJ1373987.1"/>
    <property type="molecule type" value="Genomic_DNA"/>
</dbReference>
<dbReference type="Proteomes" id="UP001178507">
    <property type="component" value="Unassembled WGS sequence"/>
</dbReference>
<gene>
    <name evidence="2" type="ORF">EVOR1521_LOCUS3659</name>
</gene>
<feature type="transmembrane region" description="Helical" evidence="1">
    <location>
        <begin position="701"/>
        <end position="723"/>
    </location>
</feature>
<sequence length="815" mass="91157">MSLCLLVDGLGVSSLLRNAASHTWAKKGPSVQRAWLVRDSALQDLEHPGFTLVDGSQLWIHQPLLDPGSSDAKQRLQELESQWSPPAVWGDNETLILEGVTWQVLRRLRLLSAPELLKQDCDWFGYFRANSFVNTGAVVTVLQQLCQRRGWSMEMPLILGRGIVAEQHGVTMPALNWGSDMLEVIWASRGLLLNRAALNKISAMVARGRLPGGILQVTKMFIPNLRVLQTGLVYAFAGDSHMQGLVEFVFAAALRGHDQALRIRWMPEHSERFLEGELVLERFAFRLAAASFGWSRRDRNKAGLRGPKRGRSDPGLRLRKRSTTFWESCLGRMNCAASMLPQCVLVIHPMVSEEQMKDLHRLVPRVSCLAGPNLRLRGDSPVHNAFSAPTSAVSRDAWSSSWCRSVRRNRQIWSHLVSFSWSATHPHSATTQLVSSRGGTRKGWRPCPKLHFAPRLRPWDRPQPLALHGDEWVRGPAGQLRLRLPTMILLSLPNSGTTWIMTVLEEAQKNKGCVAGSSDILHPNCNGLLMKELSKVAGAPDHESWPNIFESPPAAAMDLLLELAIDQLHGKALTEVQQMRLSGFTTAGEELPSALVWPWKGWIPRGADVTRVGLVLTKEIINVYQVSNHLEMRHRSGLRPAVIAFALYRHRAHCFPMSNSSAALCKECWYQQILRAFEMANFAADYAMRGLQRFWRTKGRLVGGVAGPSGLIFAHLVAWFPLLRAQLFGLRVLDYVRLVTLDLLDLRRYLNQTLPGGLLRGPGVEALSRNFLSNRFPDPEGFLAKRERSYLKLGAEPFARAAIAERGVGRVRIGP</sequence>
<name>A0AA36HSQ6_9DINO</name>
<reference evidence="2" key="1">
    <citation type="submission" date="2023-08" db="EMBL/GenBank/DDBJ databases">
        <authorList>
            <person name="Chen Y."/>
            <person name="Shah S."/>
            <person name="Dougan E. K."/>
            <person name="Thang M."/>
            <person name="Chan C."/>
        </authorList>
    </citation>
    <scope>NUCLEOTIDE SEQUENCE</scope>
</reference>
<proteinExistence type="predicted"/>
<comment type="caution">
    <text evidence="2">The sequence shown here is derived from an EMBL/GenBank/DDBJ whole genome shotgun (WGS) entry which is preliminary data.</text>
</comment>